<dbReference type="Proteomes" id="UP000193648">
    <property type="component" value="Unassembled WGS sequence"/>
</dbReference>
<sequence>MESTEQTLPQNPRTARTAAEVSQTPGIPSEMSTTVSLLAKSVQGMQNSLGSAYQSMANQLKQSMEMTQNMNNMMELFLVSSLTITSRIERSDDTDKPLLILTTANNSQIPIPAVTGVLTIGKDNYEENKFERSVGSHATLCSSVITSIKRGNKETRKMQSSIYKRIDDKEVAGVHELDVLLPGMKCIDTFELNLDAFEPWIIQVETGLKSPGTGRRLSKKHECCVYLIDQCTILWSPGDGTREQGTEYIINMMTTPLRQILKVPVTEGINVGMRVSLSSSRGEYRIEGTVGEISEDKQVVELWMWSEDNSAEMQYILERICRELSILGECSDQQQIK</sequence>
<dbReference type="RefSeq" id="XP_021876696.1">
    <property type="nucleotide sequence ID" value="XM_022025738.1"/>
</dbReference>
<dbReference type="AlphaFoldDB" id="A0A1Y2GAP1"/>
<organism evidence="2 3">
    <name type="scientific">Lobosporangium transversale</name>
    <dbReference type="NCBI Taxonomy" id="64571"/>
    <lineage>
        <taxon>Eukaryota</taxon>
        <taxon>Fungi</taxon>
        <taxon>Fungi incertae sedis</taxon>
        <taxon>Mucoromycota</taxon>
        <taxon>Mortierellomycotina</taxon>
        <taxon>Mortierellomycetes</taxon>
        <taxon>Mortierellales</taxon>
        <taxon>Mortierellaceae</taxon>
        <taxon>Lobosporangium</taxon>
    </lineage>
</organism>
<protein>
    <submittedName>
        <fullName evidence="2">Uncharacterized protein</fullName>
    </submittedName>
</protein>
<feature type="region of interest" description="Disordered" evidence="1">
    <location>
        <begin position="1"/>
        <end position="29"/>
    </location>
</feature>
<gene>
    <name evidence="2" type="ORF">BCR41DRAFT_362533</name>
</gene>
<evidence type="ECO:0000256" key="1">
    <source>
        <dbReference type="SAM" id="MobiDB-lite"/>
    </source>
</evidence>
<reference evidence="2 3" key="1">
    <citation type="submission" date="2016-07" db="EMBL/GenBank/DDBJ databases">
        <title>Pervasive Adenine N6-methylation of Active Genes in Fungi.</title>
        <authorList>
            <consortium name="DOE Joint Genome Institute"/>
            <person name="Mondo S.J."/>
            <person name="Dannebaum R.O."/>
            <person name="Kuo R.C."/>
            <person name="Labutti K."/>
            <person name="Haridas S."/>
            <person name="Kuo A."/>
            <person name="Salamov A."/>
            <person name="Ahrendt S.R."/>
            <person name="Lipzen A."/>
            <person name="Sullivan W."/>
            <person name="Andreopoulos W.B."/>
            <person name="Clum A."/>
            <person name="Lindquist E."/>
            <person name="Daum C."/>
            <person name="Ramamoorthy G.K."/>
            <person name="Gryganskyi A."/>
            <person name="Culley D."/>
            <person name="Magnuson J.K."/>
            <person name="James T.Y."/>
            <person name="O'Malley M.A."/>
            <person name="Stajich J.E."/>
            <person name="Spatafora J.W."/>
            <person name="Visel A."/>
            <person name="Grigoriev I.V."/>
        </authorList>
    </citation>
    <scope>NUCLEOTIDE SEQUENCE [LARGE SCALE GENOMIC DNA]</scope>
    <source>
        <strain evidence="2 3">NRRL 3116</strain>
    </source>
</reference>
<evidence type="ECO:0000313" key="2">
    <source>
        <dbReference type="EMBL" id="ORZ04699.1"/>
    </source>
</evidence>
<proteinExistence type="predicted"/>
<dbReference type="InParanoid" id="A0A1Y2GAP1"/>
<dbReference type="OrthoDB" id="2254641at2759"/>
<comment type="caution">
    <text evidence="2">The sequence shown here is derived from an EMBL/GenBank/DDBJ whole genome shotgun (WGS) entry which is preliminary data.</text>
</comment>
<keyword evidence="3" id="KW-1185">Reference proteome</keyword>
<accession>A0A1Y2GAP1</accession>
<name>A0A1Y2GAP1_9FUNG</name>
<evidence type="ECO:0000313" key="3">
    <source>
        <dbReference type="Proteomes" id="UP000193648"/>
    </source>
</evidence>
<dbReference type="GeneID" id="33567581"/>
<dbReference type="EMBL" id="MCFF01000055">
    <property type="protein sequence ID" value="ORZ04699.1"/>
    <property type="molecule type" value="Genomic_DNA"/>
</dbReference>